<sequence>MEEGVKSLERAFQIVEQVSVEKNGIGITELSVKLGMYKSTVHRVLNTLVHLGYVEQDRNTEKYKLGYRWLAVSSRLLNNLDIRKVAYPYLQDLADHTGEVIHLVVLDGHEVVYIEKVEGNQTIRMHSQIGKRVPVHCTGVGKAILAFLPPAALTKVLSGCEWHAHTPYTLKTENELLRHLEKVRKQGYAFDLEENELGISCAAAPIWDYTGKVAASISVSGPTTRMNKERLEDTAKLVREYGRKISVTLGYSNEFQTIEN</sequence>
<protein>
    <submittedName>
        <fullName evidence="6">DNA-binding IclR family transcriptional regulator</fullName>
    </submittedName>
</protein>
<dbReference type="Gene3D" id="3.30.450.40">
    <property type="match status" value="1"/>
</dbReference>
<evidence type="ECO:0000259" key="5">
    <source>
        <dbReference type="PROSITE" id="PS51078"/>
    </source>
</evidence>
<dbReference type="PROSITE" id="PS51077">
    <property type="entry name" value="HTH_ICLR"/>
    <property type="match status" value="1"/>
</dbReference>
<keyword evidence="3" id="KW-0804">Transcription</keyword>
<dbReference type="Gene3D" id="1.10.10.10">
    <property type="entry name" value="Winged helix-like DNA-binding domain superfamily/Winged helix DNA-binding domain"/>
    <property type="match status" value="1"/>
</dbReference>
<evidence type="ECO:0000256" key="2">
    <source>
        <dbReference type="ARBA" id="ARBA00023125"/>
    </source>
</evidence>
<dbReference type="SUPFAM" id="SSF46785">
    <property type="entry name" value="Winged helix' DNA-binding domain"/>
    <property type="match status" value="1"/>
</dbReference>
<evidence type="ECO:0000256" key="3">
    <source>
        <dbReference type="ARBA" id="ARBA00023163"/>
    </source>
</evidence>
<proteinExistence type="predicted"/>
<gene>
    <name evidence="6" type="ORF">J2Z37_001206</name>
</gene>
<comment type="caution">
    <text evidence="6">The sequence shown here is derived from an EMBL/GenBank/DDBJ whole genome shotgun (WGS) entry which is preliminary data.</text>
</comment>
<dbReference type="InterPro" id="IPR036388">
    <property type="entry name" value="WH-like_DNA-bd_sf"/>
</dbReference>
<dbReference type="SUPFAM" id="SSF55781">
    <property type="entry name" value="GAF domain-like"/>
    <property type="match status" value="1"/>
</dbReference>
<keyword evidence="1" id="KW-0805">Transcription regulation</keyword>
<feature type="domain" description="IclR-ED" evidence="5">
    <location>
        <begin position="68"/>
        <end position="251"/>
    </location>
</feature>
<dbReference type="InterPro" id="IPR005471">
    <property type="entry name" value="Tscrpt_reg_IclR_N"/>
</dbReference>
<dbReference type="InterPro" id="IPR050707">
    <property type="entry name" value="HTH_MetabolicPath_Reg"/>
</dbReference>
<keyword evidence="2 6" id="KW-0238">DNA-binding</keyword>
<evidence type="ECO:0000313" key="7">
    <source>
        <dbReference type="Proteomes" id="UP001519343"/>
    </source>
</evidence>
<dbReference type="Proteomes" id="UP001519343">
    <property type="component" value="Unassembled WGS sequence"/>
</dbReference>
<dbReference type="Pfam" id="PF01614">
    <property type="entry name" value="IclR_C"/>
    <property type="match status" value="1"/>
</dbReference>
<dbReference type="PROSITE" id="PS51078">
    <property type="entry name" value="ICLR_ED"/>
    <property type="match status" value="1"/>
</dbReference>
<reference evidence="6 7" key="1">
    <citation type="submission" date="2021-03" db="EMBL/GenBank/DDBJ databases">
        <title>Genomic Encyclopedia of Type Strains, Phase IV (KMG-IV): sequencing the most valuable type-strain genomes for metagenomic binning, comparative biology and taxonomic classification.</title>
        <authorList>
            <person name="Goeker M."/>
        </authorList>
    </citation>
    <scope>NUCLEOTIDE SEQUENCE [LARGE SCALE GENOMIC DNA]</scope>
    <source>
        <strain evidence="6 7">DSM 24738</strain>
    </source>
</reference>
<dbReference type="SMART" id="SM00346">
    <property type="entry name" value="HTH_ICLR"/>
    <property type="match status" value="1"/>
</dbReference>
<dbReference type="InterPro" id="IPR036390">
    <property type="entry name" value="WH_DNA-bd_sf"/>
</dbReference>
<dbReference type="PANTHER" id="PTHR30136">
    <property type="entry name" value="HELIX-TURN-HELIX TRANSCRIPTIONAL REGULATOR, ICLR FAMILY"/>
    <property type="match status" value="1"/>
</dbReference>
<evidence type="ECO:0000259" key="4">
    <source>
        <dbReference type="PROSITE" id="PS51077"/>
    </source>
</evidence>
<organism evidence="6 7">
    <name type="scientific">Ammoniphilus resinae</name>
    <dbReference type="NCBI Taxonomy" id="861532"/>
    <lineage>
        <taxon>Bacteria</taxon>
        <taxon>Bacillati</taxon>
        <taxon>Bacillota</taxon>
        <taxon>Bacilli</taxon>
        <taxon>Bacillales</taxon>
        <taxon>Paenibacillaceae</taxon>
        <taxon>Aneurinibacillus group</taxon>
        <taxon>Ammoniphilus</taxon>
    </lineage>
</organism>
<feature type="domain" description="HTH iclR-type" evidence="4">
    <location>
        <begin position="5"/>
        <end position="67"/>
    </location>
</feature>
<accession>A0ABS4GLT5</accession>
<dbReference type="EMBL" id="JAGGKT010000002">
    <property type="protein sequence ID" value="MBP1931209.1"/>
    <property type="molecule type" value="Genomic_DNA"/>
</dbReference>
<dbReference type="Pfam" id="PF09339">
    <property type="entry name" value="HTH_IclR"/>
    <property type="match status" value="1"/>
</dbReference>
<dbReference type="InterPro" id="IPR029016">
    <property type="entry name" value="GAF-like_dom_sf"/>
</dbReference>
<dbReference type="RefSeq" id="WP_209809291.1">
    <property type="nucleotide sequence ID" value="NZ_JAGGKT010000002.1"/>
</dbReference>
<evidence type="ECO:0000313" key="6">
    <source>
        <dbReference type="EMBL" id="MBP1931209.1"/>
    </source>
</evidence>
<dbReference type="GO" id="GO:0003677">
    <property type="term" value="F:DNA binding"/>
    <property type="evidence" value="ECO:0007669"/>
    <property type="project" value="UniProtKB-KW"/>
</dbReference>
<name>A0ABS4GLT5_9BACL</name>
<evidence type="ECO:0000256" key="1">
    <source>
        <dbReference type="ARBA" id="ARBA00023015"/>
    </source>
</evidence>
<dbReference type="PANTHER" id="PTHR30136:SF35">
    <property type="entry name" value="HTH-TYPE TRANSCRIPTIONAL REGULATOR RV1719"/>
    <property type="match status" value="1"/>
</dbReference>
<dbReference type="InterPro" id="IPR014757">
    <property type="entry name" value="Tscrpt_reg_IclR_C"/>
</dbReference>
<keyword evidence="7" id="KW-1185">Reference proteome</keyword>